<evidence type="ECO:0000256" key="1">
    <source>
        <dbReference type="SAM" id="MobiDB-lite"/>
    </source>
</evidence>
<accession>A0A433PMZ8</accession>
<feature type="non-terminal residue" evidence="2">
    <location>
        <position position="339"/>
    </location>
</feature>
<sequence length="339" mass="38117">MCPNSNLLEWYAFDQARLAIETAHENLKTAVAENARKSAQGNTDRDGGIEERPSNKGALDENADRDQTTNNGQISIEVPQANKGNATLEQDDEKDVGALWEPEASYLRNILATAKKSKNTFDSQLAEHGIIRLSSRKEDETSGMGLMVRKQLTSDELTSLKNLLSLPQISQLDGYSELVAKTLPEMRNKIDNRGVPKSIQDRTVRRVQDLLLVRIFSCNSQLHREHVWHCRRTECYDCSVSGLEGKADLRNLWERERGLSSVPQALIYTSIISMGIYLNFLCAHIDVVKSREKEHHLWDGAFLDVEEFQKPHMVLIEVSGGTEGTSKIKADDDLLKLAK</sequence>
<gene>
    <name evidence="2" type="ORF">BC938DRAFT_475857</name>
</gene>
<dbReference type="Proteomes" id="UP000274822">
    <property type="component" value="Unassembled WGS sequence"/>
</dbReference>
<name>A0A433PMZ8_9FUNG</name>
<reference evidence="2 3" key="1">
    <citation type="journal article" date="2018" name="New Phytol.">
        <title>Phylogenomics of Endogonaceae and evolution of mycorrhizas within Mucoromycota.</title>
        <authorList>
            <person name="Chang Y."/>
            <person name="Desiro A."/>
            <person name="Na H."/>
            <person name="Sandor L."/>
            <person name="Lipzen A."/>
            <person name="Clum A."/>
            <person name="Barry K."/>
            <person name="Grigoriev I.V."/>
            <person name="Martin F.M."/>
            <person name="Stajich J.E."/>
            <person name="Smith M.E."/>
            <person name="Bonito G."/>
            <person name="Spatafora J.W."/>
        </authorList>
    </citation>
    <scope>NUCLEOTIDE SEQUENCE [LARGE SCALE GENOMIC DNA]</scope>
    <source>
        <strain evidence="2 3">AD002</strain>
    </source>
</reference>
<comment type="caution">
    <text evidence="2">The sequence shown here is derived from an EMBL/GenBank/DDBJ whole genome shotgun (WGS) entry which is preliminary data.</text>
</comment>
<evidence type="ECO:0000313" key="3">
    <source>
        <dbReference type="Proteomes" id="UP000274822"/>
    </source>
</evidence>
<dbReference type="AlphaFoldDB" id="A0A433PMZ8"/>
<feature type="region of interest" description="Disordered" evidence="1">
    <location>
        <begin position="31"/>
        <end position="93"/>
    </location>
</feature>
<feature type="compositionally biased region" description="Basic and acidic residues" evidence="1">
    <location>
        <begin position="43"/>
        <end position="67"/>
    </location>
</feature>
<dbReference type="EMBL" id="RBNJ01021942">
    <property type="protein sequence ID" value="RUS18957.1"/>
    <property type="molecule type" value="Genomic_DNA"/>
</dbReference>
<organism evidence="2 3">
    <name type="scientific">Jimgerdemannia flammicorona</name>
    <dbReference type="NCBI Taxonomy" id="994334"/>
    <lineage>
        <taxon>Eukaryota</taxon>
        <taxon>Fungi</taxon>
        <taxon>Fungi incertae sedis</taxon>
        <taxon>Mucoromycota</taxon>
        <taxon>Mucoromycotina</taxon>
        <taxon>Endogonomycetes</taxon>
        <taxon>Endogonales</taxon>
        <taxon>Endogonaceae</taxon>
        <taxon>Jimgerdemannia</taxon>
    </lineage>
</organism>
<protein>
    <submittedName>
        <fullName evidence="2">Uncharacterized protein</fullName>
    </submittedName>
</protein>
<keyword evidence="3" id="KW-1185">Reference proteome</keyword>
<evidence type="ECO:0000313" key="2">
    <source>
        <dbReference type="EMBL" id="RUS18957.1"/>
    </source>
</evidence>
<proteinExistence type="predicted"/>